<reference evidence="1 2" key="1">
    <citation type="submission" date="2019-02" db="EMBL/GenBank/DDBJ databases">
        <title>Deep-cultivation of Planctomycetes and their phenomic and genomic characterization uncovers novel biology.</title>
        <authorList>
            <person name="Wiegand S."/>
            <person name="Jogler M."/>
            <person name="Boedeker C."/>
            <person name="Pinto D."/>
            <person name="Vollmers J."/>
            <person name="Rivas-Marin E."/>
            <person name="Kohn T."/>
            <person name="Peeters S.H."/>
            <person name="Heuer A."/>
            <person name="Rast P."/>
            <person name="Oberbeckmann S."/>
            <person name="Bunk B."/>
            <person name="Jeske O."/>
            <person name="Meyerdierks A."/>
            <person name="Storesund J.E."/>
            <person name="Kallscheuer N."/>
            <person name="Luecker S."/>
            <person name="Lage O.M."/>
            <person name="Pohl T."/>
            <person name="Merkel B.J."/>
            <person name="Hornburger P."/>
            <person name="Mueller R.-W."/>
            <person name="Bruemmer F."/>
            <person name="Labrenz M."/>
            <person name="Spormann A.M."/>
            <person name="Op den Camp H."/>
            <person name="Overmann J."/>
            <person name="Amann R."/>
            <person name="Jetten M.S.M."/>
            <person name="Mascher T."/>
            <person name="Medema M.H."/>
            <person name="Devos D.P."/>
            <person name="Kaster A.-K."/>
            <person name="Ovreas L."/>
            <person name="Rohde M."/>
            <person name="Galperin M.Y."/>
            <person name="Jogler C."/>
        </authorList>
    </citation>
    <scope>NUCLEOTIDE SEQUENCE [LARGE SCALE GENOMIC DNA]</scope>
    <source>
        <strain evidence="1 2">Poly30</strain>
    </source>
</reference>
<gene>
    <name evidence="1" type="ORF">Poly30_17450</name>
</gene>
<evidence type="ECO:0000313" key="2">
    <source>
        <dbReference type="Proteomes" id="UP000320390"/>
    </source>
</evidence>
<keyword evidence="2" id="KW-1185">Reference proteome</keyword>
<dbReference type="RefSeq" id="WP_145196246.1">
    <property type="nucleotide sequence ID" value="NZ_CP036434.1"/>
</dbReference>
<dbReference type="EMBL" id="CP036434">
    <property type="protein sequence ID" value="QDV06238.1"/>
    <property type="molecule type" value="Genomic_DNA"/>
</dbReference>
<accession>A0A518EQ72</accession>
<dbReference type="Proteomes" id="UP000320390">
    <property type="component" value="Chromosome"/>
</dbReference>
<proteinExistence type="predicted"/>
<sequence length="448" mass="48582">MRSPIPAFLLLGLSSTLFPMEAARSAGRLPAGIQQGESLEDPVDRAAREAFAALPRRQKIGRIRGLNARSEVRFVSLPDTVFTLEGSFSAPQRSRVILSSADGAFERYQVGATLFGRDLRGGVAAEATPSYVLTKNGRTETLLDIELRRALFFWPDAPEFTGSGTTFTAKIEDLGVLLATVEETSGLPTKISSFGRDGKIAAEFHSIVWARPGSEDARAWPASFVFAAGGSDLWKEAVENVEDEWLFSDVWFLPRDRVTSVIGVEATDKLRVQALHGAWIYRWDLTENPLSTEATSLQEAANAGAASWTSILTLVDILGRELPGLTASPFVELILDEKGRPTALEYEIISSGPQKLPGSRLTYRPPSIVWAYALDLTTKERDLDALSVARSALAEATKAKQGAPVGSRLRFRVGEESLGDVTRSVGIDLELVADAPPGQESPVKEPVK</sequence>
<name>A0A518EQ72_9BACT</name>
<evidence type="ECO:0000313" key="1">
    <source>
        <dbReference type="EMBL" id="QDV06238.1"/>
    </source>
</evidence>
<dbReference type="AlphaFoldDB" id="A0A518EQ72"/>
<protein>
    <submittedName>
        <fullName evidence="1">Uncharacterized protein</fullName>
    </submittedName>
</protein>
<organism evidence="1 2">
    <name type="scientific">Saltatorellus ferox</name>
    <dbReference type="NCBI Taxonomy" id="2528018"/>
    <lineage>
        <taxon>Bacteria</taxon>
        <taxon>Pseudomonadati</taxon>
        <taxon>Planctomycetota</taxon>
        <taxon>Planctomycetia</taxon>
        <taxon>Planctomycetia incertae sedis</taxon>
        <taxon>Saltatorellus</taxon>
    </lineage>
</organism>